<feature type="transmembrane region" description="Helical" evidence="1">
    <location>
        <begin position="192"/>
        <end position="213"/>
    </location>
</feature>
<keyword evidence="1" id="KW-0812">Transmembrane</keyword>
<protein>
    <submittedName>
        <fullName evidence="2">Uncharacterized protein</fullName>
    </submittedName>
</protein>
<reference evidence="2 3" key="1">
    <citation type="submission" date="2024-09" db="EMBL/GenBank/DDBJ databases">
        <authorList>
            <person name="Sun Q."/>
            <person name="Mori K."/>
        </authorList>
    </citation>
    <scope>NUCLEOTIDE SEQUENCE [LARGE SCALE GENOMIC DNA]</scope>
    <source>
        <strain evidence="2 3">CCM 7650</strain>
    </source>
</reference>
<gene>
    <name evidence="2" type="ORF">ACFFIP_17790</name>
</gene>
<feature type="transmembrane region" description="Helical" evidence="1">
    <location>
        <begin position="129"/>
        <end position="148"/>
    </location>
</feature>
<keyword evidence="3" id="KW-1185">Reference proteome</keyword>
<dbReference type="Proteomes" id="UP001589797">
    <property type="component" value="Unassembled WGS sequence"/>
</dbReference>
<evidence type="ECO:0000313" key="3">
    <source>
        <dbReference type="Proteomes" id="UP001589797"/>
    </source>
</evidence>
<comment type="caution">
    <text evidence="2">The sequence shown here is derived from an EMBL/GenBank/DDBJ whole genome shotgun (WGS) entry which is preliminary data.</text>
</comment>
<name>A0ABV6FXE2_9BACT</name>
<keyword evidence="1" id="KW-0472">Membrane</keyword>
<organism evidence="2 3">
    <name type="scientific">Fontibacter flavus</name>
    <dbReference type="NCBI Taxonomy" id="654838"/>
    <lineage>
        <taxon>Bacteria</taxon>
        <taxon>Pseudomonadati</taxon>
        <taxon>Bacteroidota</taxon>
        <taxon>Cytophagia</taxon>
        <taxon>Cytophagales</taxon>
        <taxon>Cyclobacteriaceae</taxon>
        <taxon>Fontibacter</taxon>
    </lineage>
</organism>
<sequence>MNYAVFRFSNKWYYYFTGEILNTHEFKFKKSKDGKVSSSIVDVLVDYGEGKNVLFTGTLTQYSLCSNGDLETLYLTGTGRYKKPEGQSSYMKQIPGDCFIIPYNRVLNMNIDYVIETSEEEKVGRLKRFVLSLMSVLFILLLLVVFVFPWFTEAGLLKKVISTFIFLLAWLFLMVSYAGLVSKQNDLSPRAILISFLISVLFSLFGALILGVLDISFLW</sequence>
<keyword evidence="1" id="KW-1133">Transmembrane helix</keyword>
<dbReference type="EMBL" id="JBHLWI010000062">
    <property type="protein sequence ID" value="MFC0264544.1"/>
    <property type="molecule type" value="Genomic_DNA"/>
</dbReference>
<evidence type="ECO:0000313" key="2">
    <source>
        <dbReference type="EMBL" id="MFC0264544.1"/>
    </source>
</evidence>
<accession>A0ABV6FXE2</accession>
<evidence type="ECO:0000256" key="1">
    <source>
        <dbReference type="SAM" id="Phobius"/>
    </source>
</evidence>
<feature type="transmembrane region" description="Helical" evidence="1">
    <location>
        <begin position="160"/>
        <end position="180"/>
    </location>
</feature>
<dbReference type="RefSeq" id="WP_382389108.1">
    <property type="nucleotide sequence ID" value="NZ_JBHLWI010000062.1"/>
</dbReference>
<proteinExistence type="predicted"/>